<dbReference type="AlphaFoldDB" id="E1SQW6"/>
<dbReference type="PROSITE" id="PS00530">
    <property type="entry name" value="RNASE_T2_1"/>
    <property type="match status" value="1"/>
</dbReference>
<dbReference type="SUPFAM" id="SSF55895">
    <property type="entry name" value="Ribonuclease Rh-like"/>
    <property type="match status" value="1"/>
</dbReference>
<comment type="similarity">
    <text evidence="1 2">Belongs to the RNase T2 family.</text>
</comment>
<protein>
    <submittedName>
        <fullName evidence="3">Ribonuclease T2</fullName>
    </submittedName>
</protein>
<evidence type="ECO:0000313" key="4">
    <source>
        <dbReference type="Proteomes" id="UP000006683"/>
    </source>
</evidence>
<name>E1SQW6_FERBD</name>
<dbReference type="InterPro" id="IPR018188">
    <property type="entry name" value="RNase_T2_His_AS_1"/>
</dbReference>
<dbReference type="HOGENOM" id="CLU_066430_0_0_6"/>
<gene>
    <name evidence="3" type="ordered locus">Fbal_2689</name>
</gene>
<dbReference type="KEGG" id="fbl:Fbal_2689"/>
<dbReference type="Proteomes" id="UP000006683">
    <property type="component" value="Chromosome"/>
</dbReference>
<dbReference type="EMBL" id="CP002209">
    <property type="protein sequence ID" value="ADN76891.1"/>
    <property type="molecule type" value="Genomic_DNA"/>
</dbReference>
<reference evidence="3 4" key="1">
    <citation type="journal article" date="2010" name="Stand. Genomic Sci.">
        <title>Complete genome sequence of Ferrimonas balearica type strain (PAT).</title>
        <authorList>
            <person name="Nolan M."/>
            <person name="Sikorski J."/>
            <person name="Davenport K."/>
            <person name="Lucas S."/>
            <person name="Glavina Del Rio T."/>
            <person name="Tice H."/>
            <person name="Cheng J."/>
            <person name="Goodwin L."/>
            <person name="Pitluck S."/>
            <person name="Liolios K."/>
            <person name="Ivanova N."/>
            <person name="Mavromatis K."/>
            <person name="Ovchinnikova G."/>
            <person name="Pati A."/>
            <person name="Chen A."/>
            <person name="Palaniappan K."/>
            <person name="Land M."/>
            <person name="Hauser L."/>
            <person name="Chang Y."/>
            <person name="Jeffries C."/>
            <person name="Tapia R."/>
            <person name="Brettin T."/>
            <person name="Detter J."/>
            <person name="Han C."/>
            <person name="Yasawong M."/>
            <person name="Rohde M."/>
            <person name="Tindall B."/>
            <person name="Goker M."/>
            <person name="Woyke T."/>
            <person name="Bristow J."/>
            <person name="Eisen J."/>
            <person name="Markowitz V."/>
            <person name="Hugenholtz P."/>
            <person name="Kyrpides N."/>
            <person name="Klenk H."/>
            <person name="Lapidus A."/>
        </authorList>
    </citation>
    <scope>NUCLEOTIDE SEQUENCE [LARGE SCALE GENOMIC DNA]</scope>
    <source>
        <strain evidence="4">DSM 9799 / CCM 4581 / KCTC 23876 / PAT</strain>
    </source>
</reference>
<dbReference type="STRING" id="550540.Fbal_2689"/>
<dbReference type="InterPro" id="IPR001568">
    <property type="entry name" value="RNase_T2-like"/>
</dbReference>
<dbReference type="eggNOG" id="COG3719">
    <property type="taxonomic scope" value="Bacteria"/>
</dbReference>
<evidence type="ECO:0000256" key="2">
    <source>
        <dbReference type="RuleBase" id="RU004328"/>
    </source>
</evidence>
<keyword evidence="4" id="KW-1185">Reference proteome</keyword>
<dbReference type="Gene3D" id="3.90.730.10">
    <property type="entry name" value="Ribonuclease T2-like"/>
    <property type="match status" value="1"/>
</dbReference>
<dbReference type="GO" id="GO:0003723">
    <property type="term" value="F:RNA binding"/>
    <property type="evidence" value="ECO:0007669"/>
    <property type="project" value="InterPro"/>
</dbReference>
<dbReference type="PANTHER" id="PTHR11240:SF22">
    <property type="entry name" value="RIBONUCLEASE T2"/>
    <property type="match status" value="1"/>
</dbReference>
<dbReference type="GO" id="GO:0033897">
    <property type="term" value="F:ribonuclease T2 activity"/>
    <property type="evidence" value="ECO:0007669"/>
    <property type="project" value="InterPro"/>
</dbReference>
<dbReference type="GO" id="GO:0006401">
    <property type="term" value="P:RNA catabolic process"/>
    <property type="evidence" value="ECO:0007669"/>
    <property type="project" value="UniProtKB-ARBA"/>
</dbReference>
<dbReference type="PANTHER" id="PTHR11240">
    <property type="entry name" value="RIBONUCLEASE T2"/>
    <property type="match status" value="1"/>
</dbReference>
<dbReference type="OrthoDB" id="4720638at2"/>
<evidence type="ECO:0000313" key="3">
    <source>
        <dbReference type="EMBL" id="ADN76891.1"/>
    </source>
</evidence>
<evidence type="ECO:0000256" key="1">
    <source>
        <dbReference type="ARBA" id="ARBA00007469"/>
    </source>
</evidence>
<sequence>MLPFRGSLIFRYFIAMRAFLPLLFSLSLLPFVAHGQSPASGALSAEQACPAYQSIRKQTNPGNLVVSPGQDYRVLAENKPGGDWWLLEVEGQRRWVAKTCGRHQGGSTGQPAPAKTHQADFDFYTLAMSWHTGFCNGRNRPDCRGAKPDLVLHGLWPSNSRGAHPAFCDGSQKQRFCGYGPLALEQDTREGLDRVMPGSKVCLDRYQWHKHGSCSGLAQQPYFEQAVAYSQWLRTSAPANQLRANAGGSVSRAAVLGWFDEWGFGGAVSLHCKSGYLEEVRVYLKPALPEQPNQAKPQPYRGQQRCPARFDLLP</sequence>
<proteinExistence type="inferred from homology"/>
<organism evidence="3 4">
    <name type="scientific">Ferrimonas balearica (strain DSM 9799 / CCM 4581 / KCTC 23876 / PAT)</name>
    <dbReference type="NCBI Taxonomy" id="550540"/>
    <lineage>
        <taxon>Bacteria</taxon>
        <taxon>Pseudomonadati</taxon>
        <taxon>Pseudomonadota</taxon>
        <taxon>Gammaproteobacteria</taxon>
        <taxon>Alteromonadales</taxon>
        <taxon>Ferrimonadaceae</taxon>
        <taxon>Ferrimonas</taxon>
    </lineage>
</organism>
<accession>E1SQW6</accession>
<dbReference type="Pfam" id="PF00445">
    <property type="entry name" value="Ribonuclease_T2"/>
    <property type="match status" value="1"/>
</dbReference>
<dbReference type="InterPro" id="IPR036430">
    <property type="entry name" value="RNase_T2-like_sf"/>
</dbReference>